<accession>A0A7Z0ILY3</accession>
<dbReference type="CDD" id="cd00093">
    <property type="entry name" value="HTH_XRE"/>
    <property type="match status" value="1"/>
</dbReference>
<dbReference type="Proteomes" id="UP000527616">
    <property type="component" value="Unassembled WGS sequence"/>
</dbReference>
<comment type="caution">
    <text evidence="2">The sequence shown here is derived from an EMBL/GenBank/DDBJ whole genome shotgun (WGS) entry which is preliminary data.</text>
</comment>
<dbReference type="Gene3D" id="3.30.450.180">
    <property type="match status" value="1"/>
</dbReference>
<proteinExistence type="predicted"/>
<dbReference type="SMART" id="SM00530">
    <property type="entry name" value="HTH_XRE"/>
    <property type="match status" value="1"/>
</dbReference>
<keyword evidence="3" id="KW-1185">Reference proteome</keyword>
<organism evidence="2 3">
    <name type="scientific">Naumannella cuiyingiana</name>
    <dbReference type="NCBI Taxonomy" id="1347891"/>
    <lineage>
        <taxon>Bacteria</taxon>
        <taxon>Bacillati</taxon>
        <taxon>Actinomycetota</taxon>
        <taxon>Actinomycetes</taxon>
        <taxon>Propionibacteriales</taxon>
        <taxon>Propionibacteriaceae</taxon>
        <taxon>Naumannella</taxon>
    </lineage>
</organism>
<evidence type="ECO:0000313" key="2">
    <source>
        <dbReference type="EMBL" id="NYI71992.1"/>
    </source>
</evidence>
<dbReference type="RefSeq" id="WP_179445745.1">
    <property type="nucleotide sequence ID" value="NZ_JACBZS010000001.1"/>
</dbReference>
<evidence type="ECO:0000259" key="1">
    <source>
        <dbReference type="PROSITE" id="PS50943"/>
    </source>
</evidence>
<sequence length="278" mass="29689">MTASSFQELLLGWRQRRRVSQLDLAVAAGTTQRYLSFLESGRSAPGSDIVVRLGAALDLDLRQRNSLLAAAGFAPRFDDAPLGSRELSTVRRTLQLILTGHEPLPAVLVRSSGVPVAANSAMTLLLEGVAPHLLSPPINLYRLALHPDGLARRVVNFAAWAVHVIRAVEARAATNPDPALDELARELRGYLPHEAATDLLAGTIAPMVLRTPFGDATLITTAMGFRNTVHTALDELQLEAFLPTDDATLTILRKHAAAPPSVAATAALAAVRDSGFTH</sequence>
<protein>
    <submittedName>
        <fullName evidence="2">Transcriptional regulator with XRE-family HTH domain</fullName>
    </submittedName>
</protein>
<dbReference type="InterPro" id="IPR041413">
    <property type="entry name" value="MLTR_LBD"/>
</dbReference>
<feature type="domain" description="HTH cro/C1-type" evidence="1">
    <location>
        <begin position="10"/>
        <end position="64"/>
    </location>
</feature>
<name>A0A7Z0ILY3_9ACTN</name>
<gene>
    <name evidence="2" type="ORF">GGQ54_002552</name>
</gene>
<dbReference type="Gene3D" id="1.10.260.40">
    <property type="entry name" value="lambda repressor-like DNA-binding domains"/>
    <property type="match status" value="1"/>
</dbReference>
<dbReference type="PROSITE" id="PS50943">
    <property type="entry name" value="HTH_CROC1"/>
    <property type="match status" value="1"/>
</dbReference>
<dbReference type="PANTHER" id="PTHR35010">
    <property type="entry name" value="BLL4672 PROTEIN-RELATED"/>
    <property type="match status" value="1"/>
</dbReference>
<reference evidence="2 3" key="1">
    <citation type="submission" date="2020-07" db="EMBL/GenBank/DDBJ databases">
        <title>Sequencing the genomes of 1000 actinobacteria strains.</title>
        <authorList>
            <person name="Klenk H.-P."/>
        </authorList>
    </citation>
    <scope>NUCLEOTIDE SEQUENCE [LARGE SCALE GENOMIC DNA]</scope>
    <source>
        <strain evidence="2 3">DSM 103164</strain>
    </source>
</reference>
<dbReference type="InterPro" id="IPR010982">
    <property type="entry name" value="Lambda_DNA-bd_dom_sf"/>
</dbReference>
<dbReference type="Pfam" id="PF17765">
    <property type="entry name" value="MLTR_LBD"/>
    <property type="match status" value="1"/>
</dbReference>
<dbReference type="AlphaFoldDB" id="A0A7Z0ILY3"/>
<dbReference type="InterPro" id="IPR001387">
    <property type="entry name" value="Cro/C1-type_HTH"/>
</dbReference>
<dbReference type="EMBL" id="JACBZS010000001">
    <property type="protein sequence ID" value="NYI71992.1"/>
    <property type="molecule type" value="Genomic_DNA"/>
</dbReference>
<evidence type="ECO:0000313" key="3">
    <source>
        <dbReference type="Proteomes" id="UP000527616"/>
    </source>
</evidence>
<dbReference type="SUPFAM" id="SSF47413">
    <property type="entry name" value="lambda repressor-like DNA-binding domains"/>
    <property type="match status" value="1"/>
</dbReference>
<dbReference type="Pfam" id="PF01381">
    <property type="entry name" value="HTH_3"/>
    <property type="match status" value="1"/>
</dbReference>
<dbReference type="GO" id="GO:0003677">
    <property type="term" value="F:DNA binding"/>
    <property type="evidence" value="ECO:0007669"/>
    <property type="project" value="InterPro"/>
</dbReference>
<dbReference type="PANTHER" id="PTHR35010:SF4">
    <property type="entry name" value="BLL5781 PROTEIN"/>
    <property type="match status" value="1"/>
</dbReference>